<gene>
    <name evidence="8" type="ORF">PF021_03405</name>
</gene>
<dbReference type="InterPro" id="IPR010930">
    <property type="entry name" value="Flg_bb/hook_C_dom"/>
</dbReference>
<dbReference type="Gene3D" id="2.10.10.90">
    <property type="match status" value="1"/>
</dbReference>
<dbReference type="PANTHER" id="PTHR30435">
    <property type="entry name" value="FLAGELLAR PROTEIN"/>
    <property type="match status" value="1"/>
</dbReference>
<dbReference type="EMBL" id="JAQHXR010000002">
    <property type="protein sequence ID" value="MDA3968718.1"/>
    <property type="molecule type" value="Genomic_DNA"/>
</dbReference>
<feature type="domain" description="Flagellar basal-body/hook protein C-terminal" evidence="6">
    <location>
        <begin position="713"/>
        <end position="755"/>
    </location>
</feature>
<keyword evidence="8" id="KW-0969">Cilium</keyword>
<dbReference type="SUPFAM" id="SSF117143">
    <property type="entry name" value="Flagellar hook protein flgE"/>
    <property type="match status" value="1"/>
</dbReference>
<comment type="similarity">
    <text evidence="2 4">Belongs to the flagella basal body rod proteins family.</text>
</comment>
<evidence type="ECO:0000259" key="6">
    <source>
        <dbReference type="Pfam" id="PF06429"/>
    </source>
</evidence>
<comment type="caution">
    <text evidence="8">The sequence shown here is derived from an EMBL/GenBank/DDBJ whole genome shotgun (WGS) entry which is preliminary data.</text>
</comment>
<dbReference type="PROSITE" id="PS00588">
    <property type="entry name" value="FLAGELLA_BB_ROD"/>
    <property type="match status" value="1"/>
</dbReference>
<dbReference type="InterPro" id="IPR019776">
    <property type="entry name" value="Flagellar_basal_body_rod_CS"/>
</dbReference>
<organism evidence="8 9">
    <name type="scientific">Helicobacter ibis</name>
    <dbReference type="NCBI Taxonomy" id="2962633"/>
    <lineage>
        <taxon>Bacteria</taxon>
        <taxon>Pseudomonadati</taxon>
        <taxon>Campylobacterota</taxon>
        <taxon>Epsilonproteobacteria</taxon>
        <taxon>Campylobacterales</taxon>
        <taxon>Helicobacteraceae</taxon>
        <taxon>Helicobacter</taxon>
    </lineage>
</organism>
<dbReference type="InterPro" id="IPR020013">
    <property type="entry name" value="Flagellar_FlgE/F/G"/>
</dbReference>
<feature type="domain" description="Flagellar hook protein FlgE/F/G-like D1" evidence="7">
    <location>
        <begin position="104"/>
        <end position="143"/>
    </location>
</feature>
<keyword evidence="8" id="KW-0282">Flagellum</keyword>
<protein>
    <submittedName>
        <fullName evidence="8">Flagellar hook-basal body complex protein</fullName>
    </submittedName>
</protein>
<dbReference type="Pfam" id="PF00460">
    <property type="entry name" value="Flg_bb_rod"/>
    <property type="match status" value="1"/>
</dbReference>
<dbReference type="NCBIfam" id="TIGR03506">
    <property type="entry name" value="FlgEFG_subfam"/>
    <property type="match status" value="2"/>
</dbReference>
<evidence type="ECO:0000259" key="7">
    <source>
        <dbReference type="Pfam" id="PF22692"/>
    </source>
</evidence>
<name>A0ABT4VEW2_9HELI</name>
<reference evidence="8 9" key="1">
    <citation type="submission" date="2023-01" db="EMBL/GenBank/DDBJ databases">
        <title>Description of Helicobacter ibis sp. nov. isolated from faecal droppings of black-faced ibis (Theristicus melanopis).</title>
        <authorList>
            <person name="Lopez-Cantillo M."/>
            <person name="Vidal-Veuthey B."/>
            <person name="Mella A."/>
            <person name="De La Haba R."/>
            <person name="Collado L."/>
        </authorList>
    </citation>
    <scope>NUCLEOTIDE SEQUENCE [LARGE SCALE GENOMIC DNA]</scope>
    <source>
        <strain evidence="8 9">A82</strain>
    </source>
</reference>
<sequence length="758" mass="82669">MIGSLYSGISGIKTHQFGIDVTSNNIANVNTTGFRANSPEFKSLFATSLDYINANSPISNDYNYGTTVGANPINSNDGSYVSADGQFNVAYSGKGWFVVGTNKNGTFDVKNQNYQNQQNYFTRDGSFSLDAEGYLVNSSGLYMYGINLGKIGEDGALTGTNNPAQDYAGLAGSNLEPLRIPKDLYYRPTLTTEVDLAVNLNRTKNPKPITSAFKDKDGNFDMQKFRDSDFGIFMDGSGKPIDAKNFKDIKISIEQDGKVTTHEFIYGDTGENGFKTVGELIDKIKEKTGLDVGLKLNDEGNPVDCSLYITNNSMQDMEIDISGKLADKLGISAKDKDLNSSFANSIESFGEGKEYKDGEYVKYNGMIFQKNGDGVSTGNPLEDEGGWSLVDSSAVPNYDKDKEYKENDLIVIDGTIYKRTAAELGVDEEGNPLPPNEDAQGWEAVGESVRGEIPAYEEGKSYDENSYVLHNGVLYKKINGAGSTNPSEDKNGWRAINGNSISSTSLNVPSYTSNTEIFSDTGEKFILKNEFVLVEQGDKEAVPPIPERWEVKTAIYDMEGKVMISDEVHTSEITFDAEGRPTAPAFDIPFLEGTINVDLTQADGKPTTNHAYTDSAIKAEWQDGTEAGLMKDIIINDDGVIIVNFTNGKNEPIGRFGLAAFVNDQGLSKVGGNLFEMNVTIRNGQTIVVSGPPLMAWNENGYANLKYGKVMDHMLETSNVDTGTALTDLIIYQRGYQMSSKAISTADQLMQEAIGLKK</sequence>
<dbReference type="RefSeq" id="WP_271021016.1">
    <property type="nucleotide sequence ID" value="NZ_JAQHXR010000002.1"/>
</dbReference>
<dbReference type="InterPro" id="IPR001444">
    <property type="entry name" value="Flag_bb_rod_N"/>
</dbReference>
<evidence type="ECO:0000256" key="4">
    <source>
        <dbReference type="RuleBase" id="RU362116"/>
    </source>
</evidence>
<dbReference type="PANTHER" id="PTHR30435:SF19">
    <property type="entry name" value="FLAGELLAR BASAL-BODY ROD PROTEIN FLGG"/>
    <property type="match status" value="1"/>
</dbReference>
<evidence type="ECO:0000259" key="5">
    <source>
        <dbReference type="Pfam" id="PF00460"/>
    </source>
</evidence>
<keyword evidence="9" id="KW-1185">Reference proteome</keyword>
<proteinExistence type="inferred from homology"/>
<accession>A0ABT4VEW2</accession>
<keyword evidence="3 4" id="KW-0975">Bacterial flagellum</keyword>
<comment type="subcellular location">
    <subcellularLocation>
        <location evidence="1 4">Bacterial flagellum basal body</location>
    </subcellularLocation>
</comment>
<evidence type="ECO:0000313" key="9">
    <source>
        <dbReference type="Proteomes" id="UP001210261"/>
    </source>
</evidence>
<dbReference type="Pfam" id="PF22692">
    <property type="entry name" value="LlgE_F_G_D1"/>
    <property type="match status" value="1"/>
</dbReference>
<evidence type="ECO:0000256" key="3">
    <source>
        <dbReference type="ARBA" id="ARBA00023143"/>
    </source>
</evidence>
<dbReference type="InterPro" id="IPR037925">
    <property type="entry name" value="FlgE/F/G-like"/>
</dbReference>
<evidence type="ECO:0000256" key="1">
    <source>
        <dbReference type="ARBA" id="ARBA00004117"/>
    </source>
</evidence>
<evidence type="ECO:0000256" key="2">
    <source>
        <dbReference type="ARBA" id="ARBA00009677"/>
    </source>
</evidence>
<feature type="domain" description="Flagellar basal body rod protein N-terminal" evidence="5">
    <location>
        <begin position="5"/>
        <end position="35"/>
    </location>
</feature>
<dbReference type="Pfam" id="PF06429">
    <property type="entry name" value="Flg_bbr_C"/>
    <property type="match status" value="1"/>
</dbReference>
<dbReference type="InterPro" id="IPR053967">
    <property type="entry name" value="LlgE_F_G-like_D1"/>
</dbReference>
<keyword evidence="8" id="KW-0966">Cell projection</keyword>
<dbReference type="Proteomes" id="UP001210261">
    <property type="component" value="Unassembled WGS sequence"/>
</dbReference>
<evidence type="ECO:0000313" key="8">
    <source>
        <dbReference type="EMBL" id="MDA3968718.1"/>
    </source>
</evidence>